<dbReference type="RefSeq" id="WP_043913879.1">
    <property type="nucleotide sequence ID" value="NZ_JXZB01000004.1"/>
</dbReference>
<dbReference type="Pfam" id="PF13601">
    <property type="entry name" value="HTH_34"/>
    <property type="match status" value="1"/>
</dbReference>
<reference evidence="2 3" key="1">
    <citation type="submission" date="2015-02" db="EMBL/GenBank/DDBJ databases">
        <title>Draft genome sequence of Kitasatospora griseola MF730-N6, a bafilomycin, terpentecin and satosporin producer.</title>
        <authorList>
            <person name="Arens J.C."/>
            <person name="Haltli B."/>
            <person name="Kerr R.G."/>
        </authorList>
    </citation>
    <scope>NUCLEOTIDE SEQUENCE [LARGE SCALE GENOMIC DNA]</scope>
    <source>
        <strain evidence="2 3">MF730-N6</strain>
    </source>
</reference>
<protein>
    <submittedName>
        <fullName evidence="2">MarR family transcriptional regulator</fullName>
    </submittedName>
</protein>
<accession>A0A0D0NSD3</accession>
<dbReference type="OrthoDB" id="4952043at2"/>
<evidence type="ECO:0000259" key="1">
    <source>
        <dbReference type="Pfam" id="PF13601"/>
    </source>
</evidence>
<keyword evidence="3" id="KW-1185">Reference proteome</keyword>
<dbReference type="SUPFAM" id="SSF46785">
    <property type="entry name" value="Winged helix' DNA-binding domain"/>
    <property type="match status" value="1"/>
</dbReference>
<dbReference type="Proteomes" id="UP000032066">
    <property type="component" value="Unassembled WGS sequence"/>
</dbReference>
<feature type="domain" description="Winged helix DNA-binding" evidence="1">
    <location>
        <begin position="13"/>
        <end position="90"/>
    </location>
</feature>
<dbReference type="PANTHER" id="PTHR37318">
    <property type="entry name" value="BSL7504 PROTEIN"/>
    <property type="match status" value="1"/>
</dbReference>
<dbReference type="EMBL" id="JXZB01000004">
    <property type="protein sequence ID" value="KIQ62046.1"/>
    <property type="molecule type" value="Genomic_DNA"/>
</dbReference>
<gene>
    <name evidence="2" type="ORF">TR51_22910</name>
</gene>
<proteinExistence type="predicted"/>
<dbReference type="Gene3D" id="1.10.10.10">
    <property type="entry name" value="Winged helix-like DNA-binding domain superfamily/Winged helix DNA-binding domain"/>
    <property type="match status" value="1"/>
</dbReference>
<dbReference type="PATRIC" id="fig|2064.6.peg.4920"/>
<dbReference type="InterPro" id="IPR036390">
    <property type="entry name" value="WH_DNA-bd_sf"/>
</dbReference>
<evidence type="ECO:0000313" key="3">
    <source>
        <dbReference type="Proteomes" id="UP000032066"/>
    </source>
</evidence>
<dbReference type="STRING" id="2064.TR51_22910"/>
<comment type="caution">
    <text evidence="2">The sequence shown here is derived from an EMBL/GenBank/DDBJ whole genome shotgun (WGS) entry which is preliminary data.</text>
</comment>
<dbReference type="AlphaFoldDB" id="A0A0D0NSD3"/>
<evidence type="ECO:0000313" key="2">
    <source>
        <dbReference type="EMBL" id="KIQ62046.1"/>
    </source>
</evidence>
<organism evidence="2 3">
    <name type="scientific">Kitasatospora griseola</name>
    <name type="common">Streptomyces griseolosporeus</name>
    <dbReference type="NCBI Taxonomy" id="2064"/>
    <lineage>
        <taxon>Bacteria</taxon>
        <taxon>Bacillati</taxon>
        <taxon>Actinomycetota</taxon>
        <taxon>Actinomycetes</taxon>
        <taxon>Kitasatosporales</taxon>
        <taxon>Streptomycetaceae</taxon>
        <taxon>Kitasatospora</taxon>
    </lineage>
</organism>
<sequence>MNGLDPVLHQPTKLTVLAFLSGCQEAEFSVVRDYCQVSDSVLSKTAASLEATGYLRARKGYVGKRPRTWLSATRGGRAALAAHLAALQQLAAAAEAAGSETGTESDRQES</sequence>
<name>A0A0D0NSD3_KITGR</name>
<dbReference type="InterPro" id="IPR036388">
    <property type="entry name" value="WH-like_DNA-bd_sf"/>
</dbReference>
<dbReference type="InterPro" id="IPR027395">
    <property type="entry name" value="WH_DNA-bd_dom"/>
</dbReference>
<dbReference type="PANTHER" id="PTHR37318:SF1">
    <property type="entry name" value="BSL7504 PROTEIN"/>
    <property type="match status" value="1"/>
</dbReference>